<dbReference type="Proteomes" id="UP001500751">
    <property type="component" value="Unassembled WGS sequence"/>
</dbReference>
<dbReference type="EMBL" id="BAAAQN010000080">
    <property type="protein sequence ID" value="GAA2060837.1"/>
    <property type="molecule type" value="Genomic_DNA"/>
</dbReference>
<keyword evidence="2" id="KW-1185">Reference proteome</keyword>
<dbReference type="RefSeq" id="WP_344671392.1">
    <property type="nucleotide sequence ID" value="NZ_BAAAQN010000080.1"/>
</dbReference>
<comment type="caution">
    <text evidence="1">The sequence shown here is derived from an EMBL/GenBank/DDBJ whole genome shotgun (WGS) entry which is preliminary data.</text>
</comment>
<gene>
    <name evidence="1" type="ORF">GCM10009839_84610</name>
</gene>
<sequence>MTALPGPSPELGFLPDWTCLGVFPVSRERTVATIVREWLREREVEREPSGEDVMVHNLCGHDADGSWSTEARIFVRTSALMALMALMR</sequence>
<evidence type="ECO:0000313" key="2">
    <source>
        <dbReference type="Proteomes" id="UP001500751"/>
    </source>
</evidence>
<proteinExistence type="predicted"/>
<name>A0ABP5H0N4_9ACTN</name>
<protein>
    <submittedName>
        <fullName evidence="1">Uncharacterized protein</fullName>
    </submittedName>
</protein>
<accession>A0ABP5H0N4</accession>
<organism evidence="1 2">
    <name type="scientific">Catenulispora yoronensis</name>
    <dbReference type="NCBI Taxonomy" id="450799"/>
    <lineage>
        <taxon>Bacteria</taxon>
        <taxon>Bacillati</taxon>
        <taxon>Actinomycetota</taxon>
        <taxon>Actinomycetes</taxon>
        <taxon>Catenulisporales</taxon>
        <taxon>Catenulisporaceae</taxon>
        <taxon>Catenulispora</taxon>
    </lineage>
</organism>
<evidence type="ECO:0000313" key="1">
    <source>
        <dbReference type="EMBL" id="GAA2060837.1"/>
    </source>
</evidence>
<reference evidence="2" key="1">
    <citation type="journal article" date="2019" name="Int. J. Syst. Evol. Microbiol.">
        <title>The Global Catalogue of Microorganisms (GCM) 10K type strain sequencing project: providing services to taxonomists for standard genome sequencing and annotation.</title>
        <authorList>
            <consortium name="The Broad Institute Genomics Platform"/>
            <consortium name="The Broad Institute Genome Sequencing Center for Infectious Disease"/>
            <person name="Wu L."/>
            <person name="Ma J."/>
        </authorList>
    </citation>
    <scope>NUCLEOTIDE SEQUENCE [LARGE SCALE GENOMIC DNA]</scope>
    <source>
        <strain evidence="2">JCM 16014</strain>
    </source>
</reference>